<keyword evidence="3" id="KW-0407">Ion channel</keyword>
<evidence type="ECO:0000256" key="1">
    <source>
        <dbReference type="SAM" id="Phobius"/>
    </source>
</evidence>
<gene>
    <name evidence="3" type="ORF">GCM10022276_09040</name>
</gene>
<name>A0ABP7L0Z7_9SPHN</name>
<sequence>MFIQLVIATLMVLVTVIIHLVGLAVLVRILRSHSRLFQSPRILPISLLIGAAMGIVAIHTVEIWVYALLYDGIGAFRTFEEALYFSTVTYSTIGYGDVVMRREWRILGSIEGANGILMLGWSTAFLVSLLSQLRLLGHDWLSRGKD</sequence>
<dbReference type="RefSeq" id="WP_344698493.1">
    <property type="nucleotide sequence ID" value="NZ_BAABBM010000001.1"/>
</dbReference>
<keyword evidence="1" id="KW-0812">Transmembrane</keyword>
<dbReference type="Proteomes" id="UP001500827">
    <property type="component" value="Unassembled WGS sequence"/>
</dbReference>
<keyword evidence="1" id="KW-1133">Transmembrane helix</keyword>
<protein>
    <submittedName>
        <fullName evidence="3">Potassium channel family protein</fullName>
    </submittedName>
</protein>
<keyword evidence="3" id="KW-0406">Ion transport</keyword>
<feature type="transmembrane region" description="Helical" evidence="1">
    <location>
        <begin position="6"/>
        <end position="30"/>
    </location>
</feature>
<dbReference type="Gene3D" id="1.10.287.70">
    <property type="match status" value="1"/>
</dbReference>
<dbReference type="EMBL" id="BAABBM010000001">
    <property type="protein sequence ID" value="GAA3892115.1"/>
    <property type="molecule type" value="Genomic_DNA"/>
</dbReference>
<feature type="domain" description="Potassium channel" evidence="2">
    <location>
        <begin position="61"/>
        <end position="131"/>
    </location>
</feature>
<dbReference type="Pfam" id="PF07885">
    <property type="entry name" value="Ion_trans_2"/>
    <property type="match status" value="1"/>
</dbReference>
<organism evidence="3 4">
    <name type="scientific">Sphingomonas limnosediminicola</name>
    <dbReference type="NCBI Taxonomy" id="940133"/>
    <lineage>
        <taxon>Bacteria</taxon>
        <taxon>Pseudomonadati</taxon>
        <taxon>Pseudomonadota</taxon>
        <taxon>Alphaproteobacteria</taxon>
        <taxon>Sphingomonadales</taxon>
        <taxon>Sphingomonadaceae</taxon>
        <taxon>Sphingomonas</taxon>
    </lineage>
</organism>
<dbReference type="SUPFAM" id="SSF81324">
    <property type="entry name" value="Voltage-gated potassium channels"/>
    <property type="match status" value="1"/>
</dbReference>
<accession>A0ABP7L0Z7</accession>
<keyword evidence="4" id="KW-1185">Reference proteome</keyword>
<evidence type="ECO:0000313" key="3">
    <source>
        <dbReference type="EMBL" id="GAA3892115.1"/>
    </source>
</evidence>
<comment type="caution">
    <text evidence="3">The sequence shown here is derived from an EMBL/GenBank/DDBJ whole genome shotgun (WGS) entry which is preliminary data.</text>
</comment>
<dbReference type="GO" id="GO:0034220">
    <property type="term" value="P:monoatomic ion transmembrane transport"/>
    <property type="evidence" value="ECO:0007669"/>
    <property type="project" value="UniProtKB-KW"/>
</dbReference>
<feature type="transmembrane region" description="Helical" evidence="1">
    <location>
        <begin position="42"/>
        <end position="70"/>
    </location>
</feature>
<dbReference type="InterPro" id="IPR013099">
    <property type="entry name" value="K_chnl_dom"/>
</dbReference>
<keyword evidence="1" id="KW-0472">Membrane</keyword>
<reference evidence="4" key="1">
    <citation type="journal article" date="2019" name="Int. J. Syst. Evol. Microbiol.">
        <title>The Global Catalogue of Microorganisms (GCM) 10K type strain sequencing project: providing services to taxonomists for standard genome sequencing and annotation.</title>
        <authorList>
            <consortium name="The Broad Institute Genomics Platform"/>
            <consortium name="The Broad Institute Genome Sequencing Center for Infectious Disease"/>
            <person name="Wu L."/>
            <person name="Ma J."/>
        </authorList>
    </citation>
    <scope>NUCLEOTIDE SEQUENCE [LARGE SCALE GENOMIC DNA]</scope>
    <source>
        <strain evidence="4">JCM 17543</strain>
    </source>
</reference>
<keyword evidence="3" id="KW-0813">Transport</keyword>
<proteinExistence type="predicted"/>
<feature type="transmembrane region" description="Helical" evidence="1">
    <location>
        <begin position="112"/>
        <end position="133"/>
    </location>
</feature>
<evidence type="ECO:0000259" key="2">
    <source>
        <dbReference type="Pfam" id="PF07885"/>
    </source>
</evidence>
<evidence type="ECO:0000313" key="4">
    <source>
        <dbReference type="Proteomes" id="UP001500827"/>
    </source>
</evidence>